<dbReference type="RefSeq" id="WP_142085672.1">
    <property type="nucleotide sequence ID" value="NZ_VFPT01000005.1"/>
</dbReference>
<gene>
    <name evidence="4" type="ORF">BD293_4337</name>
</gene>
<keyword evidence="5" id="KW-1185">Reference proteome</keyword>
<evidence type="ECO:0000256" key="1">
    <source>
        <dbReference type="ARBA" id="ARBA00004418"/>
    </source>
</evidence>
<dbReference type="Pfam" id="PF00496">
    <property type="entry name" value="SBP_bac_5"/>
    <property type="match status" value="1"/>
</dbReference>
<comment type="subcellular location">
    <subcellularLocation>
        <location evidence="1">Periplasm</location>
    </subcellularLocation>
</comment>
<dbReference type="GO" id="GO:0015833">
    <property type="term" value="P:peptide transport"/>
    <property type="evidence" value="ECO:0007669"/>
    <property type="project" value="TreeGrafter"/>
</dbReference>
<evidence type="ECO:0000313" key="5">
    <source>
        <dbReference type="Proteomes" id="UP000320582"/>
    </source>
</evidence>
<evidence type="ECO:0000259" key="3">
    <source>
        <dbReference type="Pfam" id="PF00496"/>
    </source>
</evidence>
<comment type="similarity">
    <text evidence="2">Belongs to the bacterial solute-binding protein 5 family.</text>
</comment>
<dbReference type="Gene3D" id="3.10.105.10">
    <property type="entry name" value="Dipeptide-binding Protein, Domain 3"/>
    <property type="match status" value="1"/>
</dbReference>
<dbReference type="InterPro" id="IPR039424">
    <property type="entry name" value="SBP_5"/>
</dbReference>
<protein>
    <submittedName>
        <fullName evidence="4">ABC-type transport system substrate-binding protein</fullName>
    </submittedName>
</protein>
<dbReference type="EMBL" id="VFPT01000005">
    <property type="protein sequence ID" value="TQM89668.1"/>
    <property type="molecule type" value="Genomic_DNA"/>
</dbReference>
<comment type="caution">
    <text evidence="4">The sequence shown here is derived from an EMBL/GenBank/DDBJ whole genome shotgun (WGS) entry which is preliminary data.</text>
</comment>
<organism evidence="4 5">
    <name type="scientific">Roseinatronobacter monicus</name>
    <dbReference type="NCBI Taxonomy" id="393481"/>
    <lineage>
        <taxon>Bacteria</taxon>
        <taxon>Pseudomonadati</taxon>
        <taxon>Pseudomonadota</taxon>
        <taxon>Alphaproteobacteria</taxon>
        <taxon>Rhodobacterales</taxon>
        <taxon>Paracoccaceae</taxon>
        <taxon>Roseinatronobacter</taxon>
    </lineage>
</organism>
<dbReference type="OrthoDB" id="9803988at2"/>
<dbReference type="InterPro" id="IPR000914">
    <property type="entry name" value="SBP_5_dom"/>
</dbReference>
<dbReference type="CDD" id="cd00995">
    <property type="entry name" value="PBP2_NikA_DppA_OppA_like"/>
    <property type="match status" value="1"/>
</dbReference>
<sequence length="550" mass="61706">MDRKVLKERHSNFGIGRYSVRRLGPLKTFSTVLALMTSVAIVPVAAGADTTSVRYAVETPGVESMLFWRTPGNFPLPHMQFLVGQDAETGAYDDSGLARAWEHNEDFTEWTIHLHENAEWHNDWGPVTAADIVHSLELGTGDDAILSGLERINHATAEAIDDHTVVFRLERPEAEFLFAHGLRGALQIYSKAQYDAEGLDGYRTQPTGTGQFRLVEYNEGQGAVFEAVEDHWSGNSAQIDQLELVFVDEPATRYAMIASGDVDATNLPLELQAAAEGRGLNIISSQNIAMQTTWLFWGAYIDHPNEDLAWQDRAIRQAAALSVNWDDVNAIVYDGRADRITAFGMHEAHEGWNDDLVERFDEYYGYDPERAREILAEAGYPENFNNPTIPVLSTTLAGNPEFPTLAEYMESAFSAVGLQAEIREMAYARHNELRQTFSTDYTMPMRNLPVRITEAMVSTFYSEDASPVHTYSSEEFEEVYQEYRQTFEPEERDRLAQELFQIAFDDYATIPLAGITFNVVVNPDVVSDWVFPGASSMGVSHWQNIVPASQ</sequence>
<dbReference type="Proteomes" id="UP000320582">
    <property type="component" value="Unassembled WGS sequence"/>
</dbReference>
<dbReference type="Gene3D" id="3.40.190.10">
    <property type="entry name" value="Periplasmic binding protein-like II"/>
    <property type="match status" value="1"/>
</dbReference>
<reference evidence="4 5" key="1">
    <citation type="submission" date="2019-06" db="EMBL/GenBank/DDBJ databases">
        <title>Genomic Encyclopedia of Archaeal and Bacterial Type Strains, Phase II (KMG-II): from individual species to whole genera.</title>
        <authorList>
            <person name="Goeker M."/>
        </authorList>
    </citation>
    <scope>NUCLEOTIDE SEQUENCE [LARGE SCALE GENOMIC DNA]</scope>
    <source>
        <strain evidence="4 5">DSM 18423</strain>
    </source>
</reference>
<dbReference type="AlphaFoldDB" id="A0A543K3K1"/>
<evidence type="ECO:0000313" key="4">
    <source>
        <dbReference type="EMBL" id="TQM89668.1"/>
    </source>
</evidence>
<evidence type="ECO:0000256" key="2">
    <source>
        <dbReference type="ARBA" id="ARBA00005695"/>
    </source>
</evidence>
<dbReference type="PANTHER" id="PTHR30290">
    <property type="entry name" value="PERIPLASMIC BINDING COMPONENT OF ABC TRANSPORTER"/>
    <property type="match status" value="1"/>
</dbReference>
<feature type="domain" description="Solute-binding protein family 5" evidence="3">
    <location>
        <begin position="96"/>
        <end position="435"/>
    </location>
</feature>
<proteinExistence type="inferred from homology"/>
<name>A0A543K3K1_9RHOB</name>
<dbReference type="GO" id="GO:1904680">
    <property type="term" value="F:peptide transmembrane transporter activity"/>
    <property type="evidence" value="ECO:0007669"/>
    <property type="project" value="TreeGrafter"/>
</dbReference>
<accession>A0A543K3K1</accession>
<dbReference type="SUPFAM" id="SSF53850">
    <property type="entry name" value="Periplasmic binding protein-like II"/>
    <property type="match status" value="1"/>
</dbReference>